<feature type="region of interest" description="Disordered" evidence="2">
    <location>
        <begin position="170"/>
        <end position="202"/>
    </location>
</feature>
<sequence>MAAATLMPGFSGTTMPGWIVDALAAGMGSVCIYGTNVVSPGQLKALLGQLRDSSDTVLLTMDEEGGDVTRLHYLTGPNQPGNAVLGRINDEATTAAAAADSIPVTRFGRLPISCGPTNARSWLLNAVGHVRQRTSTRSGPPAASPVPWANYWLRPASQDLLSEAPDRWMLATGPRPRTPARPPVRAHAPTKWKTQPRTRYAL</sequence>
<dbReference type="InterPro" id="IPR036962">
    <property type="entry name" value="Glyco_hydro_3_N_sf"/>
</dbReference>
<evidence type="ECO:0000313" key="4">
    <source>
        <dbReference type="Proteomes" id="UP000323856"/>
    </source>
</evidence>
<dbReference type="PANTHER" id="PTHR30480">
    <property type="entry name" value="BETA-HEXOSAMINIDASE-RELATED"/>
    <property type="match status" value="1"/>
</dbReference>
<dbReference type="EMBL" id="VOBL01000006">
    <property type="protein sequence ID" value="KAA0977586.1"/>
    <property type="molecule type" value="Genomic_DNA"/>
</dbReference>
<proteinExistence type="inferred from homology"/>
<dbReference type="GO" id="GO:0009254">
    <property type="term" value="P:peptidoglycan turnover"/>
    <property type="evidence" value="ECO:0007669"/>
    <property type="project" value="TreeGrafter"/>
</dbReference>
<organism evidence="3 4">
    <name type="scientific">Paeniglutamicibacter gangotriensis</name>
    <dbReference type="NCBI Taxonomy" id="254787"/>
    <lineage>
        <taxon>Bacteria</taxon>
        <taxon>Bacillati</taxon>
        <taxon>Actinomycetota</taxon>
        <taxon>Actinomycetes</taxon>
        <taxon>Micrococcales</taxon>
        <taxon>Micrococcaceae</taxon>
        <taxon>Paeniglutamicibacter</taxon>
    </lineage>
</organism>
<gene>
    <name evidence="3" type="ORF">FQ154_07675</name>
</gene>
<evidence type="ECO:0000256" key="2">
    <source>
        <dbReference type="SAM" id="MobiDB-lite"/>
    </source>
</evidence>
<evidence type="ECO:0000256" key="1">
    <source>
        <dbReference type="ARBA" id="ARBA00005336"/>
    </source>
</evidence>
<dbReference type="OrthoDB" id="9805821at2"/>
<evidence type="ECO:0008006" key="5">
    <source>
        <dbReference type="Google" id="ProtNLM"/>
    </source>
</evidence>
<name>A0A5B0EFY0_9MICC</name>
<comment type="similarity">
    <text evidence="1">Belongs to the glycosyl hydrolase 3 family.</text>
</comment>
<reference evidence="3 4" key="1">
    <citation type="submission" date="2019-07" db="EMBL/GenBank/DDBJ databases">
        <title>Analysis of the biochemical properties, biological activity and biotechnological potential of siderophores and biosurfactants produced by Antarctic psychrotolerant bacteria.</title>
        <authorList>
            <person name="Styczynski M."/>
            <person name="Krucon T."/>
            <person name="Decewicz P."/>
            <person name="Dziewit L."/>
        </authorList>
    </citation>
    <scope>NUCLEOTIDE SEQUENCE [LARGE SCALE GENOMIC DNA]</scope>
    <source>
        <strain evidence="3 4">ANT_H27</strain>
    </source>
</reference>
<dbReference type="Proteomes" id="UP000323856">
    <property type="component" value="Unassembled WGS sequence"/>
</dbReference>
<dbReference type="RefSeq" id="WP_149619261.1">
    <property type="nucleotide sequence ID" value="NZ_VOBL01000006.1"/>
</dbReference>
<dbReference type="GO" id="GO:0005975">
    <property type="term" value="P:carbohydrate metabolic process"/>
    <property type="evidence" value="ECO:0007669"/>
    <property type="project" value="InterPro"/>
</dbReference>
<evidence type="ECO:0000313" key="3">
    <source>
        <dbReference type="EMBL" id="KAA0977586.1"/>
    </source>
</evidence>
<protein>
    <recommendedName>
        <fullName evidence="5">Glycoside hydrolase family 3 N-terminal domain-containing protein</fullName>
    </recommendedName>
</protein>
<dbReference type="AlphaFoldDB" id="A0A5B0EFY0"/>
<dbReference type="Gene3D" id="3.20.20.300">
    <property type="entry name" value="Glycoside hydrolase, family 3, N-terminal domain"/>
    <property type="match status" value="1"/>
</dbReference>
<accession>A0A5B0EFY0</accession>
<comment type="caution">
    <text evidence="3">The sequence shown here is derived from an EMBL/GenBank/DDBJ whole genome shotgun (WGS) entry which is preliminary data.</text>
</comment>
<dbReference type="PANTHER" id="PTHR30480:SF16">
    <property type="entry name" value="GLYCOSIDE HYDROLASE FAMILY 3 DOMAIN PROTEIN"/>
    <property type="match status" value="1"/>
</dbReference>
<dbReference type="InterPro" id="IPR050226">
    <property type="entry name" value="NagZ_Beta-hexosaminidase"/>
</dbReference>
<dbReference type="GO" id="GO:0004553">
    <property type="term" value="F:hydrolase activity, hydrolyzing O-glycosyl compounds"/>
    <property type="evidence" value="ECO:0007669"/>
    <property type="project" value="InterPro"/>
</dbReference>